<dbReference type="AlphaFoldDB" id="C5B4D4"/>
<geneLocation type="plasmid" evidence="2 3">
    <name>megaplasmid</name>
</geneLocation>
<keyword evidence="2" id="KW-0614">Plasmid</keyword>
<feature type="compositionally biased region" description="Basic and acidic residues" evidence="1">
    <location>
        <begin position="1"/>
        <end position="14"/>
    </location>
</feature>
<dbReference type="EMBL" id="CP001511">
    <property type="protein sequence ID" value="ACS43316.1"/>
    <property type="molecule type" value="Genomic_DNA"/>
</dbReference>
<evidence type="ECO:0000313" key="2">
    <source>
        <dbReference type="EMBL" id="ACS43316.1"/>
    </source>
</evidence>
<sequence>MADQRKDEAGDKGRAYPLHKNRNPERASRVPLSVQLIPGMRRHHNGPEIVARKHHYGATAAQHFAKPGI</sequence>
<name>C5B4D4_METEA</name>
<organism evidence="2 3">
    <name type="scientific">Methylorubrum extorquens (strain ATCC 14718 / DSM 1338 / JCM 2805 / NCIMB 9133 / AM1)</name>
    <name type="common">Methylobacterium extorquens</name>
    <dbReference type="NCBI Taxonomy" id="272630"/>
    <lineage>
        <taxon>Bacteria</taxon>
        <taxon>Pseudomonadati</taxon>
        <taxon>Pseudomonadota</taxon>
        <taxon>Alphaproteobacteria</taxon>
        <taxon>Hyphomicrobiales</taxon>
        <taxon>Methylobacteriaceae</taxon>
        <taxon>Methylorubrum</taxon>
    </lineage>
</organism>
<dbReference type="KEGG" id="mea:Mex_2p0465"/>
<evidence type="ECO:0000313" key="3">
    <source>
        <dbReference type="Proteomes" id="UP000009081"/>
    </source>
</evidence>
<dbReference type="HOGENOM" id="CLU_2771128_0_0_5"/>
<protein>
    <submittedName>
        <fullName evidence="2">Uncharacterized protein</fullName>
    </submittedName>
</protein>
<feature type="region of interest" description="Disordered" evidence="1">
    <location>
        <begin position="1"/>
        <end position="31"/>
    </location>
</feature>
<reference evidence="2 3" key="1">
    <citation type="journal article" date="2009" name="PLoS ONE">
        <title>Methylobacterium genome sequences: a reference blueprint to investigate microbial metabolism of C1 compounds from natural and industrial sources.</title>
        <authorList>
            <person name="Vuilleumier S."/>
            <person name="Chistoserdova L."/>
            <person name="Lee M.-C."/>
            <person name="Bringel F."/>
            <person name="Lajus A."/>
            <person name="Zhou Y."/>
            <person name="Gourion B."/>
            <person name="Barbe V."/>
            <person name="Chang J."/>
            <person name="Cruveiller S."/>
            <person name="Dossat C."/>
            <person name="Gillett W."/>
            <person name="Gruffaz C."/>
            <person name="Haugen E."/>
            <person name="Hourcade E."/>
            <person name="Levy R."/>
            <person name="Mangenot S."/>
            <person name="Muller E."/>
            <person name="Nadalig T."/>
            <person name="Pagni M."/>
            <person name="Penny C."/>
            <person name="Peyraud R."/>
            <person name="Robinson D.G."/>
            <person name="Roche D."/>
            <person name="Rouy Z."/>
            <person name="Saenampechek C."/>
            <person name="Salvignol G."/>
            <person name="Vallenet D."/>
            <person name="Wu Z."/>
            <person name="Marx C.J."/>
            <person name="Vorholt J.A."/>
            <person name="Olson M.V."/>
            <person name="Kaul R."/>
            <person name="Weissenbach J."/>
            <person name="Medigue C."/>
            <person name="Lidstrom M.E."/>
        </authorList>
    </citation>
    <scope>NUCLEOTIDE SEQUENCE [LARGE SCALE GENOMIC DNA]</scope>
    <source>
        <strain evidence="3">ATCC 14718 / DSM 1338 / JCM 2805 / NCIMB 9133 / AM1</strain>
    </source>
</reference>
<proteinExistence type="predicted"/>
<accession>C5B4D4</accession>
<dbReference type="Proteomes" id="UP000009081">
    <property type="component" value="Plasmid megaplasmid"/>
</dbReference>
<evidence type="ECO:0000256" key="1">
    <source>
        <dbReference type="SAM" id="MobiDB-lite"/>
    </source>
</evidence>
<gene>
    <name evidence="2" type="ordered locus">MexAM1_META2p0465</name>
</gene>
<keyword evidence="3" id="KW-1185">Reference proteome</keyword>